<comment type="caution">
    <text evidence="3">The sequence shown here is derived from an EMBL/GenBank/DDBJ whole genome shotgun (WGS) entry which is preliminary data.</text>
</comment>
<dbReference type="AlphaFoldDB" id="A0AAE4CNU7"/>
<evidence type="ECO:0000313" key="3">
    <source>
        <dbReference type="EMBL" id="MDR7302427.1"/>
    </source>
</evidence>
<protein>
    <submittedName>
        <fullName evidence="3">PPOX class probable F420-dependent enzyme</fullName>
    </submittedName>
</protein>
<accession>A0AAE4CNU7</accession>
<dbReference type="Gene3D" id="2.30.110.10">
    <property type="entry name" value="Electron Transport, Fmn-binding Protein, Chain A"/>
    <property type="match status" value="1"/>
</dbReference>
<dbReference type="GO" id="GO:0016627">
    <property type="term" value="F:oxidoreductase activity, acting on the CH-CH group of donors"/>
    <property type="evidence" value="ECO:0007669"/>
    <property type="project" value="TreeGrafter"/>
</dbReference>
<dbReference type="EMBL" id="JAVDXW010000001">
    <property type="protein sequence ID" value="MDR7302427.1"/>
    <property type="molecule type" value="Genomic_DNA"/>
</dbReference>
<organism evidence="3 4">
    <name type="scientific">Haloactinomyces albus</name>
    <dbReference type="NCBI Taxonomy" id="1352928"/>
    <lineage>
        <taxon>Bacteria</taxon>
        <taxon>Bacillati</taxon>
        <taxon>Actinomycetota</taxon>
        <taxon>Actinomycetes</taxon>
        <taxon>Actinopolysporales</taxon>
        <taxon>Actinopolysporaceae</taxon>
        <taxon>Haloactinomyces</taxon>
    </lineage>
</organism>
<dbReference type="InterPro" id="IPR012349">
    <property type="entry name" value="Split_barrel_FMN-bd"/>
</dbReference>
<sequence>MRMEQEQARREFARASVARLATVSEQAQPHLVPVTFVVTGDLITTAVDHKPKRTTELKRLRNITENARVTLLVDHYEEDWSRLWWVRADGAASLADATDHPDLVDALATKYGQYQQQRPAQTLIVIRVHRWTGWAAS</sequence>
<evidence type="ECO:0000313" key="4">
    <source>
        <dbReference type="Proteomes" id="UP001180845"/>
    </source>
</evidence>
<dbReference type="GO" id="GO:0005829">
    <property type="term" value="C:cytosol"/>
    <property type="evidence" value="ECO:0007669"/>
    <property type="project" value="TreeGrafter"/>
</dbReference>
<dbReference type="PANTHER" id="PTHR35176">
    <property type="entry name" value="HEME OXYGENASE HI_0854-RELATED"/>
    <property type="match status" value="1"/>
</dbReference>
<name>A0AAE4CNU7_9ACTN</name>
<dbReference type="Pfam" id="PF01243">
    <property type="entry name" value="PNPOx_N"/>
    <property type="match status" value="1"/>
</dbReference>
<dbReference type="Proteomes" id="UP001180845">
    <property type="component" value="Unassembled WGS sequence"/>
</dbReference>
<dbReference type="InterPro" id="IPR019967">
    <property type="entry name" value="F420-dep_enz_PPOX_Rv0121"/>
</dbReference>
<keyword evidence="1" id="KW-0560">Oxidoreductase</keyword>
<proteinExistence type="predicted"/>
<feature type="domain" description="Pyridoxamine 5'-phosphate oxidase N-terminal" evidence="2">
    <location>
        <begin position="6"/>
        <end position="134"/>
    </location>
</feature>
<evidence type="ECO:0000256" key="1">
    <source>
        <dbReference type="ARBA" id="ARBA00023002"/>
    </source>
</evidence>
<dbReference type="SUPFAM" id="SSF50475">
    <property type="entry name" value="FMN-binding split barrel"/>
    <property type="match status" value="1"/>
</dbReference>
<dbReference type="PANTHER" id="PTHR35176:SF2">
    <property type="entry name" value="F420H(2)-DEPENDENT REDUCTASE RV1155"/>
    <property type="match status" value="1"/>
</dbReference>
<evidence type="ECO:0000259" key="2">
    <source>
        <dbReference type="Pfam" id="PF01243"/>
    </source>
</evidence>
<dbReference type="GO" id="GO:0070967">
    <property type="term" value="F:coenzyme F420 binding"/>
    <property type="evidence" value="ECO:0007669"/>
    <property type="project" value="TreeGrafter"/>
</dbReference>
<dbReference type="InterPro" id="IPR011576">
    <property type="entry name" value="Pyridox_Oxase_N"/>
</dbReference>
<gene>
    <name evidence="3" type="ORF">JOF55_002608</name>
</gene>
<dbReference type="InterPro" id="IPR052019">
    <property type="entry name" value="F420H2_bilvrd_red/Heme_oxyg"/>
</dbReference>
<dbReference type="NCBIfam" id="TIGR03668">
    <property type="entry name" value="Rv0121_F420"/>
    <property type="match status" value="1"/>
</dbReference>
<dbReference type="RefSeq" id="WP_310273952.1">
    <property type="nucleotide sequence ID" value="NZ_JAVDXW010000001.1"/>
</dbReference>
<keyword evidence="4" id="KW-1185">Reference proteome</keyword>
<reference evidence="3" key="1">
    <citation type="submission" date="2023-07" db="EMBL/GenBank/DDBJ databases">
        <title>Sequencing the genomes of 1000 actinobacteria strains.</title>
        <authorList>
            <person name="Klenk H.-P."/>
        </authorList>
    </citation>
    <scope>NUCLEOTIDE SEQUENCE</scope>
    <source>
        <strain evidence="3">DSM 45977</strain>
    </source>
</reference>